<evidence type="ECO:0000313" key="1">
    <source>
        <dbReference type="EMBL" id="AQQ53461.1"/>
    </source>
</evidence>
<proteinExistence type="predicted"/>
<dbReference type="Pfam" id="PF00756">
    <property type="entry name" value="Esterase"/>
    <property type="match status" value="1"/>
</dbReference>
<keyword evidence="2" id="KW-1185">Reference proteome</keyword>
<gene>
    <name evidence="1" type="ORF">B0X71_10505</name>
</gene>
<dbReference type="GO" id="GO:0016747">
    <property type="term" value="F:acyltransferase activity, transferring groups other than amino-acyl groups"/>
    <property type="evidence" value="ECO:0007669"/>
    <property type="project" value="TreeGrafter"/>
</dbReference>
<dbReference type="OrthoDB" id="9803578at2"/>
<dbReference type="AlphaFoldDB" id="A0A1Q2KZ45"/>
<dbReference type="PANTHER" id="PTHR48098:SF1">
    <property type="entry name" value="DIACYLGLYCEROL ACYLTRANSFERASE_MYCOLYLTRANSFERASE AG85A"/>
    <property type="match status" value="1"/>
</dbReference>
<dbReference type="PANTHER" id="PTHR48098">
    <property type="entry name" value="ENTEROCHELIN ESTERASE-RELATED"/>
    <property type="match status" value="1"/>
</dbReference>
<dbReference type="InterPro" id="IPR029058">
    <property type="entry name" value="AB_hydrolase_fold"/>
</dbReference>
<reference evidence="1 2" key="1">
    <citation type="submission" date="2017-02" db="EMBL/GenBank/DDBJ databases">
        <title>The complete genomic sequence of a novel cold adapted crude oil-degrading bacterium Planococcus qaidamina Y42.</title>
        <authorList>
            <person name="Yang R."/>
        </authorList>
    </citation>
    <scope>NUCLEOTIDE SEQUENCE [LARGE SCALE GENOMIC DNA]</scope>
    <source>
        <strain evidence="1 2">Y42</strain>
    </source>
</reference>
<dbReference type="EMBL" id="CP019640">
    <property type="protein sequence ID" value="AQQ53461.1"/>
    <property type="molecule type" value="Genomic_DNA"/>
</dbReference>
<dbReference type="Proteomes" id="UP000188184">
    <property type="component" value="Chromosome"/>
</dbReference>
<name>A0A1Q2KZ45_9BACL</name>
<accession>A0A1Q2KZ45</accession>
<dbReference type="SUPFAM" id="SSF53474">
    <property type="entry name" value="alpha/beta-Hydrolases"/>
    <property type="match status" value="1"/>
</dbReference>
<dbReference type="KEGG" id="pmar:B0X71_10505"/>
<sequence length="315" mass="34978">MLKKRLLSVLVLLVMPILLLSVSPSNTALPTATSELILPVEPSGTGVVRYQEFHSDVLERSYAYTIYLPDGYGLSGKIYPVVYLLHGSGGTEYDWLDNGRAKETADNLIGSGAIPPSIIVMPRSNSWWIDGYNGKEKTAFFNDLIPHVDRMWRTIAAKDGRAVAGLSAGGYGAVNFILEHPELFAAGAALSPAVYPLQPPDASSALRHPAFLAPTGEYDPQLWSESIYTRHLGKYREQEIKVPLYINSGADDRFGIADHALTLYRELRKVQPELVEFSLVEGDHEWAVWRKTLPEALTYMYRFVSPPRKADGLLE</sequence>
<dbReference type="InterPro" id="IPR000801">
    <property type="entry name" value="Esterase-like"/>
</dbReference>
<evidence type="ECO:0000313" key="2">
    <source>
        <dbReference type="Proteomes" id="UP000188184"/>
    </source>
</evidence>
<dbReference type="RefSeq" id="WP_077589358.1">
    <property type="nucleotide sequence ID" value="NZ_CP019640.1"/>
</dbReference>
<protein>
    <submittedName>
        <fullName evidence="1">Esterase</fullName>
    </submittedName>
</protein>
<dbReference type="InterPro" id="IPR050583">
    <property type="entry name" value="Mycobacterial_A85_antigen"/>
</dbReference>
<organism evidence="1 2">
    <name type="scientific">Planococcus lenghuensis</name>
    <dbReference type="NCBI Taxonomy" id="2213202"/>
    <lineage>
        <taxon>Bacteria</taxon>
        <taxon>Bacillati</taxon>
        <taxon>Bacillota</taxon>
        <taxon>Bacilli</taxon>
        <taxon>Bacillales</taxon>
        <taxon>Caryophanaceae</taxon>
        <taxon>Planococcus</taxon>
    </lineage>
</organism>
<dbReference type="Gene3D" id="3.40.50.1820">
    <property type="entry name" value="alpha/beta hydrolase"/>
    <property type="match status" value="1"/>
</dbReference>